<accession>A0ACC2TDU0</accession>
<gene>
    <name evidence="1" type="ORF">DSO57_1024027</name>
</gene>
<organism evidence="1 2">
    <name type="scientific">Entomophthora muscae</name>
    <dbReference type="NCBI Taxonomy" id="34485"/>
    <lineage>
        <taxon>Eukaryota</taxon>
        <taxon>Fungi</taxon>
        <taxon>Fungi incertae sedis</taxon>
        <taxon>Zoopagomycota</taxon>
        <taxon>Entomophthoromycotina</taxon>
        <taxon>Entomophthoromycetes</taxon>
        <taxon>Entomophthorales</taxon>
        <taxon>Entomophthoraceae</taxon>
        <taxon>Entomophthora</taxon>
    </lineage>
</organism>
<evidence type="ECO:0000313" key="2">
    <source>
        <dbReference type="Proteomes" id="UP001165960"/>
    </source>
</evidence>
<proteinExistence type="predicted"/>
<name>A0ACC2TDU0_9FUNG</name>
<sequence>MEDRVSRILFIVDRWVSPDTDPFNHPFSIQAGIQAFGGKYVAIVATSKDIDIKLLGTYADERILVVEATNKRDNKKYRVIGVYLSPNHTSYLQWQELEQLKITDNTIVAGDFNAWTDPIWDTFPTSKKKHRRGNRMLAFMATHGLTFTLDDKVEGPGTLTQWEYDEQGNMTKGSRLDFVLVAGAMADVTSRSRVQVSRISDHLLVEEIIKKDKLEKIEEINKNNMTLKEKKDELNKIQKEIKEIQ</sequence>
<reference evidence="1" key="1">
    <citation type="submission" date="2022-04" db="EMBL/GenBank/DDBJ databases">
        <title>Genome of the entomopathogenic fungus Entomophthora muscae.</title>
        <authorList>
            <person name="Elya C."/>
            <person name="Lovett B.R."/>
            <person name="Lee E."/>
            <person name="Macias A.M."/>
            <person name="Hajek A.E."/>
            <person name="De Bivort B.L."/>
            <person name="Kasson M.T."/>
            <person name="De Fine Licht H.H."/>
            <person name="Stajich J.E."/>
        </authorList>
    </citation>
    <scope>NUCLEOTIDE SEQUENCE</scope>
    <source>
        <strain evidence="1">Berkeley</strain>
    </source>
</reference>
<protein>
    <submittedName>
        <fullName evidence="1">Uncharacterized protein</fullName>
    </submittedName>
</protein>
<keyword evidence="2" id="KW-1185">Reference proteome</keyword>
<dbReference type="EMBL" id="QTSX02002968">
    <property type="protein sequence ID" value="KAJ9072755.1"/>
    <property type="molecule type" value="Genomic_DNA"/>
</dbReference>
<comment type="caution">
    <text evidence="1">The sequence shown here is derived from an EMBL/GenBank/DDBJ whole genome shotgun (WGS) entry which is preliminary data.</text>
</comment>
<evidence type="ECO:0000313" key="1">
    <source>
        <dbReference type="EMBL" id="KAJ9072755.1"/>
    </source>
</evidence>
<dbReference type="Proteomes" id="UP001165960">
    <property type="component" value="Unassembled WGS sequence"/>
</dbReference>